<gene>
    <name evidence="1" type="ORF">NHX12_014570</name>
</gene>
<dbReference type="EMBL" id="JANIIK010000119">
    <property type="protein sequence ID" value="KAJ3584074.1"/>
    <property type="molecule type" value="Genomic_DNA"/>
</dbReference>
<name>A0A9Q0D8D3_9TELE</name>
<dbReference type="Proteomes" id="UP001148018">
    <property type="component" value="Unassembled WGS sequence"/>
</dbReference>
<protein>
    <submittedName>
        <fullName evidence="1">Uncharacterized protein</fullName>
    </submittedName>
</protein>
<comment type="caution">
    <text evidence="1">The sequence shown here is derived from an EMBL/GenBank/DDBJ whole genome shotgun (WGS) entry which is preliminary data.</text>
</comment>
<organism evidence="1 2">
    <name type="scientific">Muraenolepis orangiensis</name>
    <name type="common">Patagonian moray cod</name>
    <dbReference type="NCBI Taxonomy" id="630683"/>
    <lineage>
        <taxon>Eukaryota</taxon>
        <taxon>Metazoa</taxon>
        <taxon>Chordata</taxon>
        <taxon>Craniata</taxon>
        <taxon>Vertebrata</taxon>
        <taxon>Euteleostomi</taxon>
        <taxon>Actinopterygii</taxon>
        <taxon>Neopterygii</taxon>
        <taxon>Teleostei</taxon>
        <taxon>Neoteleostei</taxon>
        <taxon>Acanthomorphata</taxon>
        <taxon>Zeiogadaria</taxon>
        <taxon>Gadariae</taxon>
        <taxon>Gadiformes</taxon>
        <taxon>Muraenolepidoidei</taxon>
        <taxon>Muraenolepididae</taxon>
        <taxon>Muraenolepis</taxon>
    </lineage>
</organism>
<reference evidence="1" key="1">
    <citation type="submission" date="2022-07" db="EMBL/GenBank/DDBJ databases">
        <title>Chromosome-level genome of Muraenolepis orangiensis.</title>
        <authorList>
            <person name="Kim J."/>
        </authorList>
    </citation>
    <scope>NUCLEOTIDE SEQUENCE</scope>
    <source>
        <strain evidence="1">KU_S4_2022</strain>
        <tissue evidence="1">Muscle</tissue>
    </source>
</reference>
<proteinExistence type="predicted"/>
<keyword evidence="2" id="KW-1185">Reference proteome</keyword>
<evidence type="ECO:0000313" key="1">
    <source>
        <dbReference type="EMBL" id="KAJ3584074.1"/>
    </source>
</evidence>
<evidence type="ECO:0000313" key="2">
    <source>
        <dbReference type="Proteomes" id="UP001148018"/>
    </source>
</evidence>
<sequence>MESFIFLPLVLEVTGSIRLLLVKLWPCSSSSAAAFLLLKPLISSSSDRRFSSSLPFSSWWSLFSCSKRPCSCAGGDTPRHRAKRGQDLWCPVYQA</sequence>
<accession>A0A9Q0D8D3</accession>
<dbReference type="AlphaFoldDB" id="A0A9Q0D8D3"/>